<comment type="caution">
    <text evidence="8">The sequence shown here is derived from an EMBL/GenBank/DDBJ whole genome shotgun (WGS) entry which is preliminary data.</text>
</comment>
<dbReference type="GO" id="GO:0005524">
    <property type="term" value="F:ATP binding"/>
    <property type="evidence" value="ECO:0007669"/>
    <property type="project" value="UniProtKB-KW"/>
</dbReference>
<name>A0A2U1M023_ARTAN</name>
<evidence type="ECO:0000256" key="6">
    <source>
        <dbReference type="ARBA" id="ARBA00023277"/>
    </source>
</evidence>
<dbReference type="PANTHER" id="PTHR43085:SF24">
    <property type="entry name" value="FRUCTOKINASE-4-RELATED"/>
    <property type="match status" value="1"/>
</dbReference>
<keyword evidence="2" id="KW-0808">Transferase</keyword>
<dbReference type="InterPro" id="IPR050306">
    <property type="entry name" value="PfkB_Carbo_kinase"/>
</dbReference>
<dbReference type="EMBL" id="PKPP01007038">
    <property type="protein sequence ID" value="PWA54554.1"/>
    <property type="molecule type" value="Genomic_DNA"/>
</dbReference>
<evidence type="ECO:0000313" key="8">
    <source>
        <dbReference type="EMBL" id="PWA54554.1"/>
    </source>
</evidence>
<comment type="similarity">
    <text evidence="1">Belongs to the carbohydrate kinase PfkB family.</text>
</comment>
<keyword evidence="5" id="KW-0067">ATP-binding</keyword>
<evidence type="ECO:0000256" key="1">
    <source>
        <dbReference type="ARBA" id="ARBA00010688"/>
    </source>
</evidence>
<dbReference type="InterPro" id="IPR029056">
    <property type="entry name" value="Ribokinase-like"/>
</dbReference>
<protein>
    <submittedName>
        <fullName evidence="8">Fructokinase-2</fullName>
    </submittedName>
</protein>
<dbReference type="OrthoDB" id="415590at2759"/>
<dbReference type="Proteomes" id="UP000245207">
    <property type="component" value="Unassembled WGS sequence"/>
</dbReference>
<proteinExistence type="inferred from homology"/>
<evidence type="ECO:0000256" key="2">
    <source>
        <dbReference type="ARBA" id="ARBA00022679"/>
    </source>
</evidence>
<gene>
    <name evidence="8" type="ORF">CTI12_AA434470</name>
</gene>
<evidence type="ECO:0000313" key="9">
    <source>
        <dbReference type="Proteomes" id="UP000245207"/>
    </source>
</evidence>
<sequence length="83" mass="8954">MLWCMNIAKLKNTTGAFPVKAVDTTGSGDSFVGALLVLTKIVDDQSVLQDEAKLKEILRYSCACGAITSTKKGANLYNLNTFH</sequence>
<dbReference type="GO" id="GO:0005829">
    <property type="term" value="C:cytosol"/>
    <property type="evidence" value="ECO:0007669"/>
    <property type="project" value="TreeGrafter"/>
</dbReference>
<evidence type="ECO:0000256" key="5">
    <source>
        <dbReference type="ARBA" id="ARBA00022840"/>
    </source>
</evidence>
<keyword evidence="4 8" id="KW-0418">Kinase</keyword>
<dbReference type="STRING" id="35608.A0A2U1M023"/>
<evidence type="ECO:0000256" key="4">
    <source>
        <dbReference type="ARBA" id="ARBA00022777"/>
    </source>
</evidence>
<keyword evidence="6" id="KW-0119">Carbohydrate metabolism</keyword>
<dbReference type="PROSITE" id="PS00584">
    <property type="entry name" value="PFKB_KINASES_2"/>
    <property type="match status" value="1"/>
</dbReference>
<keyword evidence="9" id="KW-1185">Reference proteome</keyword>
<accession>A0A2U1M023</accession>
<evidence type="ECO:0000259" key="7">
    <source>
        <dbReference type="Pfam" id="PF00294"/>
    </source>
</evidence>
<dbReference type="InterPro" id="IPR002173">
    <property type="entry name" value="Carboh/pur_kinase_PfkB_CS"/>
</dbReference>
<dbReference type="Pfam" id="PF00294">
    <property type="entry name" value="PfkB"/>
    <property type="match status" value="1"/>
</dbReference>
<dbReference type="GO" id="GO:0006000">
    <property type="term" value="P:fructose metabolic process"/>
    <property type="evidence" value="ECO:0007669"/>
    <property type="project" value="TreeGrafter"/>
</dbReference>
<feature type="domain" description="Carbohydrate kinase PfkB" evidence="7">
    <location>
        <begin position="14"/>
        <end position="76"/>
    </location>
</feature>
<keyword evidence="3" id="KW-0547">Nucleotide-binding</keyword>
<dbReference type="GO" id="GO:0008865">
    <property type="term" value="F:fructokinase activity"/>
    <property type="evidence" value="ECO:0007669"/>
    <property type="project" value="TreeGrafter"/>
</dbReference>
<dbReference type="AlphaFoldDB" id="A0A2U1M023"/>
<evidence type="ECO:0000256" key="3">
    <source>
        <dbReference type="ARBA" id="ARBA00022741"/>
    </source>
</evidence>
<dbReference type="InterPro" id="IPR011611">
    <property type="entry name" value="PfkB_dom"/>
</dbReference>
<dbReference type="Gene3D" id="3.40.1190.20">
    <property type="match status" value="1"/>
</dbReference>
<dbReference type="SUPFAM" id="SSF53613">
    <property type="entry name" value="Ribokinase-like"/>
    <property type="match status" value="1"/>
</dbReference>
<dbReference type="PANTHER" id="PTHR43085">
    <property type="entry name" value="HEXOKINASE FAMILY MEMBER"/>
    <property type="match status" value="1"/>
</dbReference>
<organism evidence="8 9">
    <name type="scientific">Artemisia annua</name>
    <name type="common">Sweet wormwood</name>
    <dbReference type="NCBI Taxonomy" id="35608"/>
    <lineage>
        <taxon>Eukaryota</taxon>
        <taxon>Viridiplantae</taxon>
        <taxon>Streptophyta</taxon>
        <taxon>Embryophyta</taxon>
        <taxon>Tracheophyta</taxon>
        <taxon>Spermatophyta</taxon>
        <taxon>Magnoliopsida</taxon>
        <taxon>eudicotyledons</taxon>
        <taxon>Gunneridae</taxon>
        <taxon>Pentapetalae</taxon>
        <taxon>asterids</taxon>
        <taxon>campanulids</taxon>
        <taxon>Asterales</taxon>
        <taxon>Asteraceae</taxon>
        <taxon>Asteroideae</taxon>
        <taxon>Anthemideae</taxon>
        <taxon>Artemisiinae</taxon>
        <taxon>Artemisia</taxon>
    </lineage>
</organism>
<reference evidence="8 9" key="1">
    <citation type="journal article" date="2018" name="Mol. Plant">
        <title>The genome of Artemisia annua provides insight into the evolution of Asteraceae family and artemisinin biosynthesis.</title>
        <authorList>
            <person name="Shen Q."/>
            <person name="Zhang L."/>
            <person name="Liao Z."/>
            <person name="Wang S."/>
            <person name="Yan T."/>
            <person name="Shi P."/>
            <person name="Liu M."/>
            <person name="Fu X."/>
            <person name="Pan Q."/>
            <person name="Wang Y."/>
            <person name="Lv Z."/>
            <person name="Lu X."/>
            <person name="Zhang F."/>
            <person name="Jiang W."/>
            <person name="Ma Y."/>
            <person name="Chen M."/>
            <person name="Hao X."/>
            <person name="Li L."/>
            <person name="Tang Y."/>
            <person name="Lv G."/>
            <person name="Zhou Y."/>
            <person name="Sun X."/>
            <person name="Brodelius P.E."/>
            <person name="Rose J.K.C."/>
            <person name="Tang K."/>
        </authorList>
    </citation>
    <scope>NUCLEOTIDE SEQUENCE [LARGE SCALE GENOMIC DNA]</scope>
    <source>
        <strain evidence="9">cv. Huhao1</strain>
        <tissue evidence="8">Leaf</tissue>
    </source>
</reference>